<gene>
    <name evidence="2" type="ORF">ARMGADRAFT_1088068</name>
</gene>
<feature type="region of interest" description="Disordered" evidence="1">
    <location>
        <begin position="1"/>
        <end position="48"/>
    </location>
</feature>
<evidence type="ECO:0000256" key="1">
    <source>
        <dbReference type="SAM" id="MobiDB-lite"/>
    </source>
</evidence>
<dbReference type="InterPro" id="IPR052055">
    <property type="entry name" value="Hepadnavirus_pol/RT"/>
</dbReference>
<evidence type="ECO:0000313" key="2">
    <source>
        <dbReference type="EMBL" id="PBK84919.1"/>
    </source>
</evidence>
<dbReference type="SUPFAM" id="SSF56672">
    <property type="entry name" value="DNA/RNA polymerases"/>
    <property type="match status" value="1"/>
</dbReference>
<protein>
    <recommendedName>
        <fullName evidence="4">DNA/RNA polymerase</fullName>
    </recommendedName>
</protein>
<reference evidence="3" key="1">
    <citation type="journal article" date="2017" name="Nat. Ecol. Evol.">
        <title>Genome expansion and lineage-specific genetic innovations in the forest pathogenic fungi Armillaria.</title>
        <authorList>
            <person name="Sipos G."/>
            <person name="Prasanna A.N."/>
            <person name="Walter M.C."/>
            <person name="O'Connor E."/>
            <person name="Balint B."/>
            <person name="Krizsan K."/>
            <person name="Kiss B."/>
            <person name="Hess J."/>
            <person name="Varga T."/>
            <person name="Slot J."/>
            <person name="Riley R."/>
            <person name="Boka B."/>
            <person name="Rigling D."/>
            <person name="Barry K."/>
            <person name="Lee J."/>
            <person name="Mihaltcheva S."/>
            <person name="LaButti K."/>
            <person name="Lipzen A."/>
            <person name="Waldron R."/>
            <person name="Moloney N.M."/>
            <person name="Sperisen C."/>
            <person name="Kredics L."/>
            <person name="Vagvoelgyi C."/>
            <person name="Patrignani A."/>
            <person name="Fitzpatrick D."/>
            <person name="Nagy I."/>
            <person name="Doyle S."/>
            <person name="Anderson J.B."/>
            <person name="Grigoriev I.V."/>
            <person name="Gueldener U."/>
            <person name="Muensterkoetter M."/>
            <person name="Nagy L.G."/>
        </authorList>
    </citation>
    <scope>NUCLEOTIDE SEQUENCE [LARGE SCALE GENOMIC DNA]</scope>
    <source>
        <strain evidence="3">Ar21-2</strain>
    </source>
</reference>
<dbReference type="OMA" id="CDISEAY"/>
<dbReference type="AlphaFoldDB" id="A0A2H3CPB9"/>
<organism evidence="2 3">
    <name type="scientific">Armillaria gallica</name>
    <name type="common">Bulbous honey fungus</name>
    <name type="synonym">Armillaria bulbosa</name>
    <dbReference type="NCBI Taxonomy" id="47427"/>
    <lineage>
        <taxon>Eukaryota</taxon>
        <taxon>Fungi</taxon>
        <taxon>Dikarya</taxon>
        <taxon>Basidiomycota</taxon>
        <taxon>Agaricomycotina</taxon>
        <taxon>Agaricomycetes</taxon>
        <taxon>Agaricomycetidae</taxon>
        <taxon>Agaricales</taxon>
        <taxon>Marasmiineae</taxon>
        <taxon>Physalacriaceae</taxon>
        <taxon>Armillaria</taxon>
    </lineage>
</organism>
<dbReference type="InterPro" id="IPR043502">
    <property type="entry name" value="DNA/RNA_pol_sf"/>
</dbReference>
<accession>A0A2H3CPB9</accession>
<dbReference type="InParanoid" id="A0A2H3CPB9"/>
<dbReference type="PANTHER" id="PTHR33050:SF7">
    <property type="entry name" value="RIBONUCLEASE H"/>
    <property type="match status" value="1"/>
</dbReference>
<sequence>MPRALMHAGDGMRESAHPQMGNASTSMSAQAAREDTKSPLAPVESERDWELLEGRGRFERKSEKGSDWEERDVGFTPKYKRGFVFSDSDTGNSRAAGCMEFELLVPRPPAKEFENAEAIKTIEDHHRLFKITTPIKVDVLENYLEMHPNQDFVWSVAMALREGFWPWADTCPEEGFPVTWDNVRMNPQSAMERKFICRYRDEEIAAERFSEPFGPDLLPGMYSTPVHAVPKPHSDDFRSRLDSLHTLFSVILWYRQKDLANAHKTLVVFKSDVSKAYRLCPMHPLWQLKQVVTTGYLTRRVWYSINGLITWVAINIENIEDLCCYVDDDFGFDEWNDLDFYEPYDSFYSLKQTKLLRLWDRLGVPHSKPKQLFGLQLVIIGFDVDPNAMTATMPTNSKAELVQALQYFASSNRRNLQEYQQIAGWSNWAFNMFPLLKPGLCNVYAKMQGKTNPFAGIALNNVVKGDLKWLADHIEKSDGVCCFDSTNWDLILDATITVLCDACLNGMGFWIPKIACSFVCPTPALPEGEEVIFFFEALCVCAAIHWVAETLSPELRKRVTIFMDNMNTVDIFNSLRALPTYNPILKAAVDVMISHSIDLHVIHIPGPDNKIVDALSRSLFLKARKLVPCLLILSFKPPHEVLGASGC</sequence>
<dbReference type="PANTHER" id="PTHR33050">
    <property type="entry name" value="REVERSE TRANSCRIPTASE DOMAIN-CONTAINING PROTEIN"/>
    <property type="match status" value="1"/>
</dbReference>
<name>A0A2H3CPB9_ARMGA</name>
<evidence type="ECO:0000313" key="3">
    <source>
        <dbReference type="Proteomes" id="UP000217790"/>
    </source>
</evidence>
<dbReference type="OrthoDB" id="198652at2759"/>
<dbReference type="STRING" id="47427.A0A2H3CPB9"/>
<proteinExistence type="predicted"/>
<evidence type="ECO:0008006" key="4">
    <source>
        <dbReference type="Google" id="ProtNLM"/>
    </source>
</evidence>
<keyword evidence="3" id="KW-1185">Reference proteome</keyword>
<dbReference type="EMBL" id="KZ293695">
    <property type="protein sequence ID" value="PBK84919.1"/>
    <property type="molecule type" value="Genomic_DNA"/>
</dbReference>
<dbReference type="Proteomes" id="UP000217790">
    <property type="component" value="Unassembled WGS sequence"/>
</dbReference>